<keyword evidence="1" id="KW-0812">Transmembrane</keyword>
<proteinExistence type="predicted"/>
<protein>
    <submittedName>
        <fullName evidence="2">Uncharacterized protein</fullName>
    </submittedName>
</protein>
<feature type="transmembrane region" description="Helical" evidence="1">
    <location>
        <begin position="119"/>
        <end position="140"/>
    </location>
</feature>
<keyword evidence="1" id="KW-1133">Transmembrane helix</keyword>
<reference evidence="2" key="1">
    <citation type="submission" date="2016-10" db="EMBL/GenBank/DDBJ databases">
        <title>Sequence of Gallionella enrichment culture.</title>
        <authorList>
            <person name="Poehlein A."/>
            <person name="Muehling M."/>
            <person name="Daniel R."/>
        </authorList>
    </citation>
    <scope>NUCLEOTIDE SEQUENCE</scope>
</reference>
<keyword evidence="1" id="KW-0472">Membrane</keyword>
<name>A0A1J5QYM5_9ZZZZ</name>
<accession>A0A1J5QYM5</accession>
<feature type="transmembrane region" description="Helical" evidence="1">
    <location>
        <begin position="94"/>
        <end position="112"/>
    </location>
</feature>
<comment type="caution">
    <text evidence="2">The sequence shown here is derived from an EMBL/GenBank/DDBJ whole genome shotgun (WGS) entry which is preliminary data.</text>
</comment>
<evidence type="ECO:0000313" key="2">
    <source>
        <dbReference type="EMBL" id="OIQ84943.1"/>
    </source>
</evidence>
<sequence length="197" mass="21514">MGTRRDGGDVMTEQLTSGRGRRGAIWLRWAALLAFGTGFGYVEAAVVTYLRRVIGYHAGYQVGAQRVYLDLGVIAFVQPQHSVLVDPVLTQVEVAREAATILMLVAIGVVAAETWGRRLAAFFIAFAVWDLTYYLFLRVIDGWPTSLLDRDVFFLIPVTWVGPVATAVVASAVVLMVASWVYLTGGRGRVDRTTGSS</sequence>
<feature type="transmembrane region" description="Helical" evidence="1">
    <location>
        <begin position="160"/>
        <end position="183"/>
    </location>
</feature>
<dbReference type="EMBL" id="MLJW01000579">
    <property type="protein sequence ID" value="OIQ84943.1"/>
    <property type="molecule type" value="Genomic_DNA"/>
</dbReference>
<organism evidence="2">
    <name type="scientific">mine drainage metagenome</name>
    <dbReference type="NCBI Taxonomy" id="410659"/>
    <lineage>
        <taxon>unclassified sequences</taxon>
        <taxon>metagenomes</taxon>
        <taxon>ecological metagenomes</taxon>
    </lineage>
</organism>
<gene>
    <name evidence="2" type="ORF">GALL_332270</name>
</gene>
<evidence type="ECO:0000256" key="1">
    <source>
        <dbReference type="SAM" id="Phobius"/>
    </source>
</evidence>
<dbReference type="AlphaFoldDB" id="A0A1J5QYM5"/>
<feature type="transmembrane region" description="Helical" evidence="1">
    <location>
        <begin position="29"/>
        <end position="50"/>
    </location>
</feature>